<dbReference type="HOGENOM" id="CLU_2422829_0_0_6"/>
<dbReference type="Proteomes" id="UP000032266">
    <property type="component" value="Chromosome"/>
</dbReference>
<keyword evidence="2" id="KW-1185">Reference proteome</keyword>
<organism evidence="1 2">
    <name type="scientific">Gynuella sunshinyii YC6258</name>
    <dbReference type="NCBI Taxonomy" id="1445510"/>
    <lineage>
        <taxon>Bacteria</taxon>
        <taxon>Pseudomonadati</taxon>
        <taxon>Pseudomonadota</taxon>
        <taxon>Gammaproteobacteria</taxon>
        <taxon>Oceanospirillales</taxon>
        <taxon>Saccharospirillaceae</taxon>
        <taxon>Gynuella</taxon>
    </lineage>
</organism>
<dbReference type="KEGG" id="gsn:YC6258_04320"/>
<protein>
    <submittedName>
        <fullName evidence="1">Uncharacterized protein</fullName>
    </submittedName>
</protein>
<sequence length="91" mass="10151">MFGINLWFSLCRRYLGLMRCRVLCLAIINSRDDAVVSGFCFFTAIATRLQVLMVVSGFYDSSNSLIRAVCGGLEWCKGIFDTEVPAGQRSL</sequence>
<evidence type="ECO:0000313" key="1">
    <source>
        <dbReference type="EMBL" id="AJQ96354.1"/>
    </source>
</evidence>
<evidence type="ECO:0000313" key="2">
    <source>
        <dbReference type="Proteomes" id="UP000032266"/>
    </source>
</evidence>
<reference evidence="1 2" key="1">
    <citation type="submission" date="2014-01" db="EMBL/GenBank/DDBJ databases">
        <title>Full genme sequencing of cellulolytic bacterium Gynuella sunshinyii YC6258T gen. nov., sp. nov.</title>
        <authorList>
            <person name="Khan H."/>
            <person name="Chung E.J."/>
            <person name="Chung Y.R."/>
        </authorList>
    </citation>
    <scope>NUCLEOTIDE SEQUENCE [LARGE SCALE GENOMIC DNA]</scope>
    <source>
        <strain evidence="1 2">YC6258</strain>
    </source>
</reference>
<dbReference type="EMBL" id="CP007142">
    <property type="protein sequence ID" value="AJQ96354.1"/>
    <property type="molecule type" value="Genomic_DNA"/>
</dbReference>
<dbReference type="AlphaFoldDB" id="A0A0C5W0Z3"/>
<accession>A0A0C5W0Z3</accession>
<proteinExistence type="predicted"/>
<name>A0A0C5W0Z3_9GAMM</name>
<gene>
    <name evidence="1" type="ORF">YC6258_04320</name>
</gene>